<evidence type="ECO:0000313" key="7">
    <source>
        <dbReference type="Proteomes" id="UP001157911"/>
    </source>
</evidence>
<protein>
    <submittedName>
        <fullName evidence="6">UDP-N-acetyl-D-galactosamine dehydrogenase</fullName>
    </submittedName>
</protein>
<name>A0ABY1NN19_9BACT</name>
<evidence type="ECO:0000256" key="1">
    <source>
        <dbReference type="ARBA" id="ARBA00006601"/>
    </source>
</evidence>
<dbReference type="Pfam" id="PF00984">
    <property type="entry name" value="UDPG_MGDP_dh"/>
    <property type="match status" value="1"/>
</dbReference>
<dbReference type="SUPFAM" id="SSF51735">
    <property type="entry name" value="NAD(P)-binding Rossmann-fold domains"/>
    <property type="match status" value="1"/>
</dbReference>
<dbReference type="InterPro" id="IPR014027">
    <property type="entry name" value="UDP-Glc/GDP-Man_DH_C"/>
</dbReference>
<dbReference type="SUPFAM" id="SSF52413">
    <property type="entry name" value="UDP-glucose/GDP-mannose dehydrogenase C-terminal domain"/>
    <property type="match status" value="1"/>
</dbReference>
<dbReference type="Pfam" id="PF03720">
    <property type="entry name" value="UDPG_MGDP_dh_C"/>
    <property type="match status" value="1"/>
</dbReference>
<dbReference type="InterPro" id="IPR036291">
    <property type="entry name" value="NAD(P)-bd_dom_sf"/>
</dbReference>
<organism evidence="6 7">
    <name type="scientific">Desulfurobacterium pacificum</name>
    <dbReference type="NCBI Taxonomy" id="240166"/>
    <lineage>
        <taxon>Bacteria</taxon>
        <taxon>Pseudomonadati</taxon>
        <taxon>Aquificota</taxon>
        <taxon>Aquificia</taxon>
        <taxon>Desulfurobacteriales</taxon>
        <taxon>Desulfurobacteriaceae</taxon>
        <taxon>Desulfurobacterium</taxon>
    </lineage>
</organism>
<evidence type="ECO:0000256" key="4">
    <source>
        <dbReference type="PIRNR" id="PIRNR000124"/>
    </source>
</evidence>
<reference evidence="6 7" key="1">
    <citation type="submission" date="2017-05" db="EMBL/GenBank/DDBJ databases">
        <authorList>
            <person name="Varghese N."/>
            <person name="Submissions S."/>
        </authorList>
    </citation>
    <scope>NUCLEOTIDE SEQUENCE [LARGE SCALE GENOMIC DNA]</scope>
    <source>
        <strain evidence="6 7">DSM 15522</strain>
    </source>
</reference>
<dbReference type="InterPro" id="IPR008927">
    <property type="entry name" value="6-PGluconate_DH-like_C_sf"/>
</dbReference>
<dbReference type="PIRSF" id="PIRSF500136">
    <property type="entry name" value="UDP_ManNAc_DH"/>
    <property type="match status" value="1"/>
</dbReference>
<dbReference type="InterPro" id="IPR028359">
    <property type="entry name" value="UDP_ManNAc/GlcNAc_DH"/>
</dbReference>
<keyword evidence="2" id="KW-0560">Oxidoreductase</keyword>
<keyword evidence="3" id="KW-0520">NAD</keyword>
<dbReference type="Gene3D" id="3.40.50.720">
    <property type="entry name" value="NAD(P)-binding Rossmann-like Domain"/>
    <property type="match status" value="2"/>
</dbReference>
<dbReference type="Pfam" id="PF03721">
    <property type="entry name" value="UDPG_MGDP_dh_N"/>
    <property type="match status" value="1"/>
</dbReference>
<evidence type="ECO:0000259" key="5">
    <source>
        <dbReference type="SMART" id="SM00984"/>
    </source>
</evidence>
<dbReference type="NCBIfam" id="TIGR03026">
    <property type="entry name" value="NDP-sugDHase"/>
    <property type="match status" value="1"/>
</dbReference>
<evidence type="ECO:0000256" key="3">
    <source>
        <dbReference type="ARBA" id="ARBA00023027"/>
    </source>
</evidence>
<sequence length="436" mass="49091">MSLQLEKKNKICIVGLGYVGLPLAVLLDTKFNIIGYDINSERVKELKKSFDRTGEIDSEKLKNCSVEFTDNPEKISEAKVIIITVPTPIDEHKIPDLRPVKAATSTVGKYMQKGSIVVYESTVYPGVTEEECVPILEKESGLKWKKDFHVGYSPERVNPGDKEHTIDKIVKVVAGDTPKITEFLAQLYGSVITAGVHKAPDIKTAEAAKVIENTQRDLNIALMNELSIIFNKMGIDTKAVLEAAGTKWNFLKFEPGLVGGHCIGVDPYYLTFKAQAIGYHPEVILAGRRINDYMGKFVAENTVKKLIKAGKAVKGSKVLILGITFKENISDIRNSKVIDIYNELREYGVEVYVYDPHAYPEEVKEEYGIGLVEDVNKYKPYDAVIVAVKHKQFIERFDLEEYKSLMENGDRPVLIDVKGVYDREEAITKDFLYWRL</sequence>
<feature type="domain" description="UDP-glucose/GDP-mannose dehydrogenase C-terminal" evidence="5">
    <location>
        <begin position="319"/>
        <end position="423"/>
    </location>
</feature>
<accession>A0ABY1NN19</accession>
<comment type="caution">
    <text evidence="6">The sequence shown here is derived from an EMBL/GenBank/DDBJ whole genome shotgun (WGS) entry which is preliminary data.</text>
</comment>
<dbReference type="InterPro" id="IPR036220">
    <property type="entry name" value="UDP-Glc/GDP-Man_DH_C_sf"/>
</dbReference>
<dbReference type="EMBL" id="FXUB01000003">
    <property type="protein sequence ID" value="SMP13969.1"/>
    <property type="molecule type" value="Genomic_DNA"/>
</dbReference>
<dbReference type="InterPro" id="IPR017476">
    <property type="entry name" value="UDP-Glc/GDP-Man"/>
</dbReference>
<comment type="similarity">
    <text evidence="1 4">Belongs to the UDP-glucose/GDP-mannose dehydrogenase family.</text>
</comment>
<dbReference type="Proteomes" id="UP001157911">
    <property type="component" value="Unassembled WGS sequence"/>
</dbReference>
<dbReference type="SMART" id="SM00984">
    <property type="entry name" value="UDPG_MGDP_dh_C"/>
    <property type="match status" value="1"/>
</dbReference>
<dbReference type="InterPro" id="IPR001732">
    <property type="entry name" value="UDP-Glc/GDP-Man_DH_N"/>
</dbReference>
<evidence type="ECO:0000313" key="6">
    <source>
        <dbReference type="EMBL" id="SMP13969.1"/>
    </source>
</evidence>
<dbReference type="InterPro" id="IPR014026">
    <property type="entry name" value="UDP-Glc/GDP-Man_DH_dimer"/>
</dbReference>
<dbReference type="SUPFAM" id="SSF48179">
    <property type="entry name" value="6-phosphogluconate dehydrogenase C-terminal domain-like"/>
    <property type="match status" value="1"/>
</dbReference>
<dbReference type="PANTHER" id="PTHR43491">
    <property type="entry name" value="UDP-N-ACETYL-D-MANNOSAMINE DEHYDROGENASE"/>
    <property type="match status" value="1"/>
</dbReference>
<dbReference type="PIRSF" id="PIRSF000124">
    <property type="entry name" value="UDPglc_GDPman_dh"/>
    <property type="match status" value="1"/>
</dbReference>
<keyword evidence="7" id="KW-1185">Reference proteome</keyword>
<dbReference type="PANTHER" id="PTHR43491:SF2">
    <property type="entry name" value="UDP-N-ACETYL-D-MANNOSAMINE DEHYDROGENASE"/>
    <property type="match status" value="1"/>
</dbReference>
<evidence type="ECO:0000256" key="2">
    <source>
        <dbReference type="ARBA" id="ARBA00023002"/>
    </source>
</evidence>
<gene>
    <name evidence="6" type="ORF">SAMN06265339_1215</name>
</gene>
<proteinExistence type="inferred from homology"/>
<dbReference type="RefSeq" id="WP_283400674.1">
    <property type="nucleotide sequence ID" value="NZ_FXUB01000003.1"/>
</dbReference>